<proteinExistence type="predicted"/>
<feature type="non-terminal residue" evidence="1">
    <location>
        <position position="1"/>
    </location>
</feature>
<feature type="non-terminal residue" evidence="1">
    <location>
        <position position="75"/>
    </location>
</feature>
<accession>A0AAP3EMG8</accession>
<evidence type="ECO:0000313" key="1">
    <source>
        <dbReference type="EMBL" id="MCV5626726.1"/>
    </source>
</evidence>
<dbReference type="EMBL" id="JAOVKC010001921">
    <property type="protein sequence ID" value="MCV5626726.1"/>
    <property type="molecule type" value="Genomic_DNA"/>
</dbReference>
<organism evidence="1 2">
    <name type="scientific">Escherichia coli</name>
    <dbReference type="NCBI Taxonomy" id="562"/>
    <lineage>
        <taxon>Bacteria</taxon>
        <taxon>Pseudomonadati</taxon>
        <taxon>Pseudomonadota</taxon>
        <taxon>Gammaproteobacteria</taxon>
        <taxon>Enterobacterales</taxon>
        <taxon>Enterobacteriaceae</taxon>
        <taxon>Escherichia</taxon>
    </lineage>
</organism>
<dbReference type="Proteomes" id="UP001208624">
    <property type="component" value="Unassembled WGS sequence"/>
</dbReference>
<comment type="caution">
    <text evidence="1">The sequence shown here is derived from an EMBL/GenBank/DDBJ whole genome shotgun (WGS) entry which is preliminary data.</text>
</comment>
<name>A0AAP3EMG8_ECOLX</name>
<gene>
    <name evidence="1" type="ORF">OFN31_34425</name>
</gene>
<sequence length="75" mass="8211">GVKMYWSYLDTGTGGGILYCNTSGRANPGPITIENAMVYSGKDYGGHKLFNTSVPGLYYTMLISRVWSAYDTITD</sequence>
<protein>
    <submittedName>
        <fullName evidence="1">Fimbrial-like adhesin</fullName>
    </submittedName>
</protein>
<reference evidence="1" key="1">
    <citation type="submission" date="2023-06" db="EMBL/GenBank/DDBJ databases">
        <title>Deciphering the underlying mechanisms mediating the transmission of blaNDM gene from human to animals in China.</title>
        <authorList>
            <person name="Chen K."/>
            <person name="Chen S."/>
        </authorList>
    </citation>
    <scope>NUCLEOTIDE SEQUENCE</scope>
    <source>
        <strain evidence="1">1199</strain>
    </source>
</reference>
<dbReference type="AlphaFoldDB" id="A0AAP3EMG8"/>
<evidence type="ECO:0000313" key="2">
    <source>
        <dbReference type="Proteomes" id="UP001208624"/>
    </source>
</evidence>